<keyword evidence="2" id="KW-0732">Signal</keyword>
<feature type="compositionally biased region" description="Basic and acidic residues" evidence="1">
    <location>
        <begin position="20"/>
        <end position="40"/>
    </location>
</feature>
<sequence>MRFSKHVLPIAMLLTGVIAAKDEESTTAVEKSKATNDKPSETTADESNTADATGESTATATATATGKKDKDSKSDKSDTDTSTNTKEKEAASKTATEKGNGPTITWDPPAPKTTVPDINAGSPSPMTPGVVVLSLVLGITSIGMALL</sequence>
<gene>
    <name evidence="4" type="ORF">FUG_LOCUS296775</name>
    <name evidence="3" type="ORF">MDCFG202_LOCUS117506</name>
</gene>
<dbReference type="OrthoDB" id="5106408at2759"/>
<feature type="chain" id="PRO_5041061636" evidence="2">
    <location>
        <begin position="20"/>
        <end position="147"/>
    </location>
</feature>
<evidence type="ECO:0000256" key="2">
    <source>
        <dbReference type="SAM" id="SignalP"/>
    </source>
</evidence>
<accession>A0A2H3HHN5</accession>
<dbReference type="Proteomes" id="UP000746612">
    <property type="component" value="Unassembled WGS sequence"/>
</dbReference>
<name>A0A2H3HHN5_GIBZA</name>
<reference evidence="4" key="1">
    <citation type="submission" date="2019-04" db="EMBL/GenBank/DDBJ databases">
        <authorList>
            <person name="Melise S."/>
            <person name="Noan J."/>
            <person name="Okalmin O."/>
        </authorList>
    </citation>
    <scope>NUCLEOTIDE SEQUENCE</scope>
    <source>
        <strain evidence="4">FN9</strain>
    </source>
</reference>
<evidence type="ECO:0000313" key="3">
    <source>
        <dbReference type="EMBL" id="CAG1973220.1"/>
    </source>
</evidence>
<reference evidence="3" key="2">
    <citation type="submission" date="2021-03" db="EMBL/GenBank/DDBJ databases">
        <authorList>
            <person name="Alouane T."/>
            <person name="Langin T."/>
            <person name="Bonhomme L."/>
        </authorList>
    </citation>
    <scope>NUCLEOTIDE SEQUENCE</scope>
    <source>
        <strain evidence="3">MDC_Fg202</strain>
    </source>
</reference>
<proteinExistence type="predicted"/>
<feature type="signal peptide" evidence="2">
    <location>
        <begin position="1"/>
        <end position="19"/>
    </location>
</feature>
<feature type="region of interest" description="Disordered" evidence="1">
    <location>
        <begin position="16"/>
        <end position="124"/>
    </location>
</feature>
<feature type="compositionally biased region" description="Basic and acidic residues" evidence="1">
    <location>
        <begin position="66"/>
        <end position="91"/>
    </location>
</feature>
<evidence type="ECO:0000313" key="4">
    <source>
        <dbReference type="EMBL" id="VIO58222.1"/>
    </source>
</evidence>
<dbReference type="EMBL" id="CAJPIJ010000094">
    <property type="protein sequence ID" value="CAG1973220.1"/>
    <property type="molecule type" value="Genomic_DNA"/>
</dbReference>
<organism evidence="3 5">
    <name type="scientific">Gibberella zeae</name>
    <name type="common">Wheat head blight fungus</name>
    <name type="synonym">Fusarium graminearum</name>
    <dbReference type="NCBI Taxonomy" id="5518"/>
    <lineage>
        <taxon>Eukaryota</taxon>
        <taxon>Fungi</taxon>
        <taxon>Dikarya</taxon>
        <taxon>Ascomycota</taxon>
        <taxon>Pezizomycotina</taxon>
        <taxon>Sordariomycetes</taxon>
        <taxon>Hypocreomycetidae</taxon>
        <taxon>Hypocreales</taxon>
        <taxon>Nectriaceae</taxon>
        <taxon>Fusarium</taxon>
    </lineage>
</organism>
<dbReference type="AlphaFoldDB" id="A0A2H3HHN5"/>
<dbReference type="EMBL" id="CAAKMV010000132">
    <property type="protein sequence ID" value="VIO58222.1"/>
    <property type="molecule type" value="Genomic_DNA"/>
</dbReference>
<protein>
    <submittedName>
        <fullName evidence="3">Uncharacterized protein</fullName>
    </submittedName>
</protein>
<feature type="compositionally biased region" description="Low complexity" evidence="1">
    <location>
        <begin position="49"/>
        <end position="65"/>
    </location>
</feature>
<dbReference type="OMA" id="GPTITWD"/>
<evidence type="ECO:0000313" key="5">
    <source>
        <dbReference type="Proteomes" id="UP000746612"/>
    </source>
</evidence>
<evidence type="ECO:0000256" key="1">
    <source>
        <dbReference type="SAM" id="MobiDB-lite"/>
    </source>
</evidence>